<dbReference type="Proteomes" id="UP000005237">
    <property type="component" value="Unassembled WGS sequence"/>
</dbReference>
<evidence type="ECO:0000256" key="3">
    <source>
        <dbReference type="ARBA" id="ARBA00022692"/>
    </source>
</evidence>
<dbReference type="InterPro" id="IPR004151">
    <property type="entry name" value="7TM_GPCR_serpentine_rcpt_Sre"/>
</dbReference>
<evidence type="ECO:0000256" key="2">
    <source>
        <dbReference type="ARBA" id="ARBA00006803"/>
    </source>
</evidence>
<comment type="subcellular location">
    <subcellularLocation>
        <location evidence="1">Membrane</location>
        <topology evidence="1">Multi-pass membrane protein</topology>
    </subcellularLocation>
</comment>
<dbReference type="OMA" id="WNICILA"/>
<dbReference type="Pfam" id="PF03125">
    <property type="entry name" value="Sre"/>
    <property type="match status" value="1"/>
</dbReference>
<keyword evidence="8" id="KW-1185">Reference proteome</keyword>
<dbReference type="PANTHER" id="PTHR47631">
    <property type="entry name" value="SERPENTINE RECEPTOR, CLASS E (EPSILON)-RELATED"/>
    <property type="match status" value="1"/>
</dbReference>
<accession>A0A8R1DSI9</accession>
<proteinExistence type="inferred from homology"/>
<reference evidence="8" key="1">
    <citation type="submission" date="2010-08" db="EMBL/GenBank/DDBJ databases">
        <authorList>
            <consortium name="Caenorhabditis japonica Sequencing Consortium"/>
            <person name="Wilson R.K."/>
        </authorList>
    </citation>
    <scope>NUCLEOTIDE SEQUENCE [LARGE SCALE GENOMIC DNA]</scope>
    <source>
        <strain evidence="8">DF5081</strain>
    </source>
</reference>
<keyword evidence="4 6" id="KW-1133">Transmembrane helix</keyword>
<comment type="similarity">
    <text evidence="2">Belongs to the nematode receptor-like protein sre family.</text>
</comment>
<evidence type="ECO:0000256" key="4">
    <source>
        <dbReference type="ARBA" id="ARBA00022989"/>
    </source>
</evidence>
<evidence type="ECO:0000313" key="8">
    <source>
        <dbReference type="Proteomes" id="UP000005237"/>
    </source>
</evidence>
<dbReference type="GO" id="GO:0016020">
    <property type="term" value="C:membrane"/>
    <property type="evidence" value="ECO:0007669"/>
    <property type="project" value="UniProtKB-SubCell"/>
</dbReference>
<evidence type="ECO:0000256" key="5">
    <source>
        <dbReference type="ARBA" id="ARBA00023136"/>
    </source>
</evidence>
<dbReference type="GO" id="GO:0007606">
    <property type="term" value="P:sensory perception of chemical stimulus"/>
    <property type="evidence" value="ECO:0007669"/>
    <property type="project" value="InterPro"/>
</dbReference>
<keyword evidence="5 6" id="KW-0472">Membrane</keyword>
<reference evidence="7" key="2">
    <citation type="submission" date="2022-06" db="UniProtKB">
        <authorList>
            <consortium name="EnsemblMetazoa"/>
        </authorList>
    </citation>
    <scope>IDENTIFICATION</scope>
    <source>
        <strain evidence="7">DF5081</strain>
    </source>
</reference>
<dbReference type="EnsemblMetazoa" id="CJA09735.1">
    <property type="protein sequence ID" value="CJA09735.1"/>
    <property type="gene ID" value="WBGene00128940"/>
</dbReference>
<evidence type="ECO:0000256" key="6">
    <source>
        <dbReference type="SAM" id="Phobius"/>
    </source>
</evidence>
<organism evidence="7 8">
    <name type="scientific">Caenorhabditis japonica</name>
    <dbReference type="NCBI Taxonomy" id="281687"/>
    <lineage>
        <taxon>Eukaryota</taxon>
        <taxon>Metazoa</taxon>
        <taxon>Ecdysozoa</taxon>
        <taxon>Nematoda</taxon>
        <taxon>Chromadorea</taxon>
        <taxon>Rhabditida</taxon>
        <taxon>Rhabditina</taxon>
        <taxon>Rhabditomorpha</taxon>
        <taxon>Rhabditoidea</taxon>
        <taxon>Rhabditidae</taxon>
        <taxon>Peloderinae</taxon>
        <taxon>Caenorhabditis</taxon>
    </lineage>
</organism>
<sequence length="118" mass="13376">MVILAGMLVVALGCSLAILIFLDFSPELDTFFNVLMHGAMSLGPLAICPTMIYSVESWRKFAFLSVIFNKLNIFKTHMFKKRDKLVIIAPIWIGDAGKNELLRRETDTYFNQLAATWT</sequence>
<protein>
    <submittedName>
        <fullName evidence="7">Uncharacterized protein</fullName>
    </submittedName>
</protein>
<name>A0A8R1DSI9_CAEJA</name>
<feature type="transmembrane region" description="Helical" evidence="6">
    <location>
        <begin position="33"/>
        <end position="55"/>
    </location>
</feature>
<dbReference type="AlphaFoldDB" id="A0A8R1DSI9"/>
<keyword evidence="3 6" id="KW-0812">Transmembrane</keyword>
<evidence type="ECO:0000256" key="1">
    <source>
        <dbReference type="ARBA" id="ARBA00004141"/>
    </source>
</evidence>
<evidence type="ECO:0000313" key="7">
    <source>
        <dbReference type="EnsemblMetazoa" id="CJA09735.1"/>
    </source>
</evidence>